<gene>
    <name evidence="6" type="ORF">H8R91_06325</name>
</gene>
<dbReference type="Proteomes" id="UP000636755">
    <property type="component" value="Unassembled WGS sequence"/>
</dbReference>
<protein>
    <submittedName>
        <fullName evidence="6">Phage holin</fullName>
    </submittedName>
</protein>
<evidence type="ECO:0000256" key="5">
    <source>
        <dbReference type="SAM" id="Phobius"/>
    </source>
</evidence>
<evidence type="ECO:0000256" key="4">
    <source>
        <dbReference type="ARBA" id="ARBA00023136"/>
    </source>
</evidence>
<keyword evidence="3 5" id="KW-1133">Transmembrane helix</keyword>
<reference evidence="6 7" key="1">
    <citation type="submission" date="2020-08" db="EMBL/GenBank/DDBJ databases">
        <title>Genome public.</title>
        <authorList>
            <person name="Liu C."/>
            <person name="Sun Q."/>
        </authorList>
    </citation>
    <scope>NUCLEOTIDE SEQUENCE [LARGE SCALE GENOMIC DNA]</scope>
    <source>
        <strain evidence="6 7">NSJ-71</strain>
    </source>
</reference>
<comment type="caution">
    <text evidence="6">The sequence shown here is derived from an EMBL/GenBank/DDBJ whole genome shotgun (WGS) entry which is preliminary data.</text>
</comment>
<keyword evidence="2 5" id="KW-0812">Transmembrane</keyword>
<dbReference type="Pfam" id="PF04688">
    <property type="entry name" value="Holin_SPP1"/>
    <property type="match status" value="1"/>
</dbReference>
<keyword evidence="7" id="KW-1185">Reference proteome</keyword>
<dbReference type="EMBL" id="JACOPS010000002">
    <property type="protein sequence ID" value="MBC5728136.1"/>
    <property type="molecule type" value="Genomic_DNA"/>
</dbReference>
<feature type="transmembrane region" description="Helical" evidence="5">
    <location>
        <begin position="9"/>
        <end position="27"/>
    </location>
</feature>
<feature type="transmembrane region" description="Helical" evidence="5">
    <location>
        <begin position="39"/>
        <end position="57"/>
    </location>
</feature>
<proteinExistence type="predicted"/>
<evidence type="ECO:0000256" key="2">
    <source>
        <dbReference type="ARBA" id="ARBA00022692"/>
    </source>
</evidence>
<organism evidence="6 7">
    <name type="scientific">Ruminococcus intestinalis</name>
    <dbReference type="NCBI Taxonomy" id="2763066"/>
    <lineage>
        <taxon>Bacteria</taxon>
        <taxon>Bacillati</taxon>
        <taxon>Bacillota</taxon>
        <taxon>Clostridia</taxon>
        <taxon>Eubacteriales</taxon>
        <taxon>Oscillospiraceae</taxon>
        <taxon>Ruminococcus</taxon>
    </lineage>
</organism>
<evidence type="ECO:0000313" key="7">
    <source>
        <dbReference type="Proteomes" id="UP000636755"/>
    </source>
</evidence>
<evidence type="ECO:0000313" key="6">
    <source>
        <dbReference type="EMBL" id="MBC5728136.1"/>
    </source>
</evidence>
<evidence type="ECO:0000256" key="3">
    <source>
        <dbReference type="ARBA" id="ARBA00022989"/>
    </source>
</evidence>
<dbReference type="RefSeq" id="WP_186935301.1">
    <property type="nucleotide sequence ID" value="NZ_JACOPS010000002.1"/>
</dbReference>
<evidence type="ECO:0000256" key="1">
    <source>
        <dbReference type="ARBA" id="ARBA00004370"/>
    </source>
</evidence>
<name>A0ABR7HKS8_9FIRM</name>
<comment type="subcellular location">
    <subcellularLocation>
        <location evidence="1">Membrane</location>
    </subcellularLocation>
</comment>
<dbReference type="NCBIfam" id="TIGR01592">
    <property type="entry name" value="holin_SPP1"/>
    <property type="match status" value="1"/>
</dbReference>
<accession>A0ABR7HKS8</accession>
<keyword evidence="4 5" id="KW-0472">Membrane</keyword>
<dbReference type="InterPro" id="IPR006479">
    <property type="entry name" value="Holin"/>
</dbReference>
<sequence length="90" mass="10028">MKKVPTETIIRAVMLFVTLVNTILTMSGKNPLPFAEEELYTWLTAAATVAATLWAWWKNNSFTAEAIQADAYLAELKANSTTNTETETEE</sequence>